<proteinExistence type="predicted"/>
<accession>A0A2N9FVW1</accession>
<dbReference type="EMBL" id="OIVN01001202">
    <property type="protein sequence ID" value="SPC91081.1"/>
    <property type="molecule type" value="Genomic_DNA"/>
</dbReference>
<name>A0A2N9FVW1_FAGSY</name>
<gene>
    <name evidence="1" type="ORF">FSB_LOCUS18963</name>
</gene>
<protein>
    <submittedName>
        <fullName evidence="1">Uncharacterized protein</fullName>
    </submittedName>
</protein>
<sequence>MPPCKETGTLTQMEKDEEELDVVVSVHVIFSRVFYRKSLMEWASTKESELGSLFGFSLLAYAWKR</sequence>
<evidence type="ECO:0000313" key="1">
    <source>
        <dbReference type="EMBL" id="SPC91081.1"/>
    </source>
</evidence>
<organism evidence="1">
    <name type="scientific">Fagus sylvatica</name>
    <name type="common">Beechnut</name>
    <dbReference type="NCBI Taxonomy" id="28930"/>
    <lineage>
        <taxon>Eukaryota</taxon>
        <taxon>Viridiplantae</taxon>
        <taxon>Streptophyta</taxon>
        <taxon>Embryophyta</taxon>
        <taxon>Tracheophyta</taxon>
        <taxon>Spermatophyta</taxon>
        <taxon>Magnoliopsida</taxon>
        <taxon>eudicotyledons</taxon>
        <taxon>Gunneridae</taxon>
        <taxon>Pentapetalae</taxon>
        <taxon>rosids</taxon>
        <taxon>fabids</taxon>
        <taxon>Fagales</taxon>
        <taxon>Fagaceae</taxon>
        <taxon>Fagus</taxon>
    </lineage>
</organism>
<reference evidence="1" key="1">
    <citation type="submission" date="2018-02" db="EMBL/GenBank/DDBJ databases">
        <authorList>
            <person name="Cohen D.B."/>
            <person name="Kent A.D."/>
        </authorList>
    </citation>
    <scope>NUCLEOTIDE SEQUENCE</scope>
</reference>
<dbReference type="AlphaFoldDB" id="A0A2N9FVW1"/>